<dbReference type="InterPro" id="IPR018490">
    <property type="entry name" value="cNMP-bd_dom_sf"/>
</dbReference>
<evidence type="ECO:0000259" key="1">
    <source>
        <dbReference type="Pfam" id="PF00027"/>
    </source>
</evidence>
<dbReference type="HOGENOM" id="CLU_075053_9_2_10"/>
<name>A0A077EBT6_9FLAO</name>
<proteinExistence type="predicted"/>
<evidence type="ECO:0000313" key="2">
    <source>
        <dbReference type="EMBL" id="AIL44937.1"/>
    </source>
</evidence>
<feature type="domain" description="Cyclic nucleotide-binding" evidence="1">
    <location>
        <begin position="29"/>
        <end position="115"/>
    </location>
</feature>
<reference evidence="2" key="1">
    <citation type="journal article" date="2013" name="Lancet">
        <title>First case of E anophelis outbreak in an intensive-care unit.</title>
        <authorList>
            <person name="Teo J."/>
            <person name="Tan S.Y."/>
            <person name="Tay M."/>
            <person name="Ding Y."/>
            <person name="Kjelleberg S."/>
            <person name="Givskov M."/>
            <person name="Lin R.T."/>
            <person name="Yang L."/>
        </authorList>
    </citation>
    <scope>NUCLEOTIDE SEQUENCE [LARGE SCALE GENOMIC DNA]</scope>
    <source>
        <strain evidence="2">NUHP1</strain>
    </source>
</reference>
<protein>
    <submittedName>
        <fullName evidence="2">cAMP-binding protein-catabolite gene activator and regulatory subunit of cAMP-dependent protein kinase</fullName>
    </submittedName>
</protein>
<organism evidence="2 3">
    <name type="scientific">Elizabethkingia anophelis NUHP1</name>
    <dbReference type="NCBI Taxonomy" id="1338011"/>
    <lineage>
        <taxon>Bacteria</taxon>
        <taxon>Pseudomonadati</taxon>
        <taxon>Bacteroidota</taxon>
        <taxon>Flavobacteriia</taxon>
        <taxon>Flavobacteriales</taxon>
        <taxon>Weeksellaceae</taxon>
        <taxon>Elizabethkingia</taxon>
    </lineage>
</organism>
<accession>A0A077EBT6</accession>
<dbReference type="GO" id="GO:0016301">
    <property type="term" value="F:kinase activity"/>
    <property type="evidence" value="ECO:0007669"/>
    <property type="project" value="UniProtKB-KW"/>
</dbReference>
<dbReference type="Pfam" id="PF00027">
    <property type="entry name" value="cNMP_binding"/>
    <property type="match status" value="1"/>
</dbReference>
<keyword evidence="2" id="KW-0418">Kinase</keyword>
<dbReference type="SUPFAM" id="SSF51206">
    <property type="entry name" value="cAMP-binding domain-like"/>
    <property type="match status" value="1"/>
</dbReference>
<dbReference type="AlphaFoldDB" id="A0A077EBT6"/>
<dbReference type="Proteomes" id="UP000028933">
    <property type="component" value="Chromosome"/>
</dbReference>
<dbReference type="Gene3D" id="2.60.120.10">
    <property type="entry name" value="Jelly Rolls"/>
    <property type="match status" value="1"/>
</dbReference>
<dbReference type="InterPro" id="IPR014710">
    <property type="entry name" value="RmlC-like_jellyroll"/>
</dbReference>
<dbReference type="STRING" id="1338011.BD94_1162"/>
<gene>
    <name evidence="2" type="ORF">BD94_1162</name>
</gene>
<reference evidence="2" key="2">
    <citation type="journal article" date="2015" name="Genome Biol. Evol.">
        <title>Complete Genome Sequence and Transcriptomic Analysis of the Novel Pathogen Elizabethkingia anophelis in Response to Oxidative Stress.</title>
        <authorList>
            <person name="Li Y."/>
            <person name="Liu Y."/>
            <person name="Chew S.C."/>
            <person name="Tay M."/>
            <person name="Salido M.M."/>
            <person name="Teo J."/>
            <person name="Lauro F.M."/>
            <person name="Givskov M."/>
            <person name="Yang L."/>
        </authorList>
    </citation>
    <scope>NUCLEOTIDE SEQUENCE</scope>
    <source>
        <strain evidence="2">NUHP1</strain>
    </source>
</reference>
<dbReference type="eggNOG" id="COG0664">
    <property type="taxonomic scope" value="Bacteria"/>
</dbReference>
<dbReference type="InterPro" id="IPR000595">
    <property type="entry name" value="cNMP-bd_dom"/>
</dbReference>
<evidence type="ECO:0000313" key="3">
    <source>
        <dbReference type="Proteomes" id="UP000028933"/>
    </source>
</evidence>
<dbReference type="KEGG" id="eao:BD94_1162"/>
<dbReference type="RefSeq" id="WP_024565175.1">
    <property type="nucleotide sequence ID" value="NZ_CP007547.1"/>
</dbReference>
<keyword evidence="2" id="KW-0808">Transferase</keyword>
<sequence length="188" mass="22505">MEKIRELFDNIIRLTDAEFNYYQQKISSKDYKKGDIITPKGSVEHYAYYIKKGIVRRFIERGETEATFYFAFEHDFVSAYDSFITQTPCRYSLQALEDTSLLRISWHDVQDLYQQSSKWDKIGRILNEHAYVERADREFSLLTKSPQERYENLFKQNPEVIKRIPLKYIASYIGVTPQALSRIRRRIF</sequence>
<dbReference type="EMBL" id="CP007547">
    <property type="protein sequence ID" value="AIL44937.1"/>
    <property type="molecule type" value="Genomic_DNA"/>
</dbReference>